<evidence type="ECO:0000313" key="2">
    <source>
        <dbReference type="EMBL" id="XCP93547.1"/>
    </source>
</evidence>
<dbReference type="EMBL" id="CP159992">
    <property type="protein sequence ID" value="XCP93547.1"/>
    <property type="molecule type" value="Genomic_DNA"/>
</dbReference>
<feature type="region of interest" description="Disordered" evidence="1">
    <location>
        <begin position="1"/>
        <end position="67"/>
    </location>
</feature>
<feature type="compositionally biased region" description="Basic and acidic residues" evidence="1">
    <location>
        <begin position="38"/>
        <end position="58"/>
    </location>
</feature>
<evidence type="ECO:0000256" key="1">
    <source>
        <dbReference type="SAM" id="MobiDB-lite"/>
    </source>
</evidence>
<organism evidence="2">
    <name type="scientific">Paenibacillus sp. AN1007</name>
    <dbReference type="NCBI Taxonomy" id="3151385"/>
    <lineage>
        <taxon>Bacteria</taxon>
        <taxon>Bacillati</taxon>
        <taxon>Bacillota</taxon>
        <taxon>Bacilli</taxon>
        <taxon>Bacillales</taxon>
        <taxon>Paenibacillaceae</taxon>
        <taxon>Paenibacillus</taxon>
    </lineage>
</organism>
<dbReference type="AlphaFoldDB" id="A0AAU8NAM3"/>
<proteinExistence type="predicted"/>
<protein>
    <recommendedName>
        <fullName evidence="3">YfhD family protein</fullName>
    </recommendedName>
</protein>
<reference evidence="2" key="1">
    <citation type="submission" date="2024-05" db="EMBL/GenBank/DDBJ databases">
        <title>Draft genome assemblies of 36 bacteria isolated from hibernating arctic ground squirrels.</title>
        <authorList>
            <person name="McKee H."/>
            <person name="Mullen L."/>
            <person name="Drown D.M."/>
            <person name="Duddleston K.N."/>
        </authorList>
    </citation>
    <scope>NUCLEOTIDE SEQUENCE</scope>
    <source>
        <strain evidence="2">AN1007</strain>
    </source>
</reference>
<feature type="compositionally biased region" description="Polar residues" evidence="1">
    <location>
        <begin position="1"/>
        <end position="15"/>
    </location>
</feature>
<evidence type="ECO:0008006" key="3">
    <source>
        <dbReference type="Google" id="ProtNLM"/>
    </source>
</evidence>
<accession>A0AAU8NAM3</accession>
<dbReference type="RefSeq" id="WP_342554556.1">
    <property type="nucleotide sequence ID" value="NZ_CP159992.1"/>
</dbReference>
<gene>
    <name evidence="2" type="ORF">ABXS70_20370</name>
</gene>
<name>A0AAU8NAM3_9BACL</name>
<sequence>MTKNAQGRSSKQPDNLVTERDIDPDFGLFTEDSFPDALEDKDQREAIEHAIPKEERSASVKPSSDES</sequence>